<keyword evidence="2" id="KW-1185">Reference proteome</keyword>
<dbReference type="AlphaFoldDB" id="A0AAW1RYS5"/>
<evidence type="ECO:0000313" key="2">
    <source>
        <dbReference type="Proteomes" id="UP001445335"/>
    </source>
</evidence>
<proteinExistence type="predicted"/>
<sequence length="159" mass="18280">MPSKESAEAKDAREQSERDAVLYNKNLRADIETAVNDQPKAQVHSREWAKIMRGDPVEINPAVGFGYKIMSVAEWSARWKRNDDFPDCLNCGSLNTKEHHFIQTWCRGKKKWESELLCLACHSFSWRSYCDPDFKTPEQYEKARWEELIAAAPPSVAAS</sequence>
<evidence type="ECO:0000313" key="1">
    <source>
        <dbReference type="EMBL" id="KAK9838543.1"/>
    </source>
</evidence>
<reference evidence="1 2" key="1">
    <citation type="journal article" date="2024" name="Nat. Commun.">
        <title>Phylogenomics reveals the evolutionary origins of lichenization in chlorophyte algae.</title>
        <authorList>
            <person name="Puginier C."/>
            <person name="Libourel C."/>
            <person name="Otte J."/>
            <person name="Skaloud P."/>
            <person name="Haon M."/>
            <person name="Grisel S."/>
            <person name="Petersen M."/>
            <person name="Berrin J.G."/>
            <person name="Delaux P.M."/>
            <person name="Dal Grande F."/>
            <person name="Keller J."/>
        </authorList>
    </citation>
    <scope>NUCLEOTIDE SEQUENCE [LARGE SCALE GENOMIC DNA]</scope>
    <source>
        <strain evidence="1 2">SAG 245.80</strain>
    </source>
</reference>
<gene>
    <name evidence="1" type="ORF">WJX81_006340</name>
</gene>
<name>A0AAW1RYS5_9CHLO</name>
<organism evidence="1 2">
    <name type="scientific">Elliptochloris bilobata</name>
    <dbReference type="NCBI Taxonomy" id="381761"/>
    <lineage>
        <taxon>Eukaryota</taxon>
        <taxon>Viridiplantae</taxon>
        <taxon>Chlorophyta</taxon>
        <taxon>core chlorophytes</taxon>
        <taxon>Trebouxiophyceae</taxon>
        <taxon>Trebouxiophyceae incertae sedis</taxon>
        <taxon>Elliptochloris clade</taxon>
        <taxon>Elliptochloris</taxon>
    </lineage>
</organism>
<accession>A0AAW1RYS5</accession>
<comment type="caution">
    <text evidence="1">The sequence shown here is derived from an EMBL/GenBank/DDBJ whole genome shotgun (WGS) entry which is preliminary data.</text>
</comment>
<dbReference type="Proteomes" id="UP001445335">
    <property type="component" value="Unassembled WGS sequence"/>
</dbReference>
<dbReference type="EMBL" id="JALJOU010000018">
    <property type="protein sequence ID" value="KAK9838543.1"/>
    <property type="molecule type" value="Genomic_DNA"/>
</dbReference>
<protein>
    <submittedName>
        <fullName evidence="1">Uncharacterized protein</fullName>
    </submittedName>
</protein>